<comment type="function">
    <text evidence="9">Essential subunit of the Sec protein translocation channel SecYEG. Clamps together the 2 halves of SecY. May contact the channel plug during translocation.</text>
</comment>
<evidence type="ECO:0000256" key="9">
    <source>
        <dbReference type="HAMAP-Rule" id="MF_00422"/>
    </source>
</evidence>
<dbReference type="NCBIfam" id="NF004371">
    <property type="entry name" value="PRK05740.1-1"/>
    <property type="match status" value="1"/>
</dbReference>
<dbReference type="RefSeq" id="WP_332290481.1">
    <property type="nucleotide sequence ID" value="NZ_JAZIBG010000028.1"/>
</dbReference>
<dbReference type="PRINTS" id="PR01650">
    <property type="entry name" value="SECETRNLCASE"/>
</dbReference>
<dbReference type="GO" id="GO:0008320">
    <property type="term" value="F:protein transmembrane transporter activity"/>
    <property type="evidence" value="ECO:0007669"/>
    <property type="project" value="UniProtKB-UniRule"/>
</dbReference>
<comment type="caution">
    <text evidence="10">The sequence shown here is derived from an EMBL/GenBank/DDBJ whole genome shotgun (WGS) entry which is preliminary data.</text>
</comment>
<keyword evidence="7 9" id="KW-0811">Translocation</keyword>
<keyword evidence="5 9" id="KW-0653">Protein transport</keyword>
<evidence type="ECO:0000256" key="4">
    <source>
        <dbReference type="ARBA" id="ARBA00022692"/>
    </source>
</evidence>
<dbReference type="NCBIfam" id="TIGR00964">
    <property type="entry name" value="secE_bact"/>
    <property type="match status" value="1"/>
</dbReference>
<dbReference type="Proteomes" id="UP001336250">
    <property type="component" value="Unassembled WGS sequence"/>
</dbReference>
<keyword evidence="2 9" id="KW-0813">Transport</keyword>
<dbReference type="InterPro" id="IPR038379">
    <property type="entry name" value="SecE_sf"/>
</dbReference>
<dbReference type="InterPro" id="IPR005807">
    <property type="entry name" value="SecE_bac"/>
</dbReference>
<dbReference type="EMBL" id="JAZIBG010000028">
    <property type="protein sequence ID" value="MEF7615309.1"/>
    <property type="molecule type" value="Genomic_DNA"/>
</dbReference>
<dbReference type="PANTHER" id="PTHR33910">
    <property type="entry name" value="PROTEIN TRANSLOCASE SUBUNIT SECE"/>
    <property type="match status" value="1"/>
</dbReference>
<evidence type="ECO:0000256" key="7">
    <source>
        <dbReference type="ARBA" id="ARBA00023010"/>
    </source>
</evidence>
<dbReference type="GO" id="GO:0009306">
    <property type="term" value="P:protein secretion"/>
    <property type="evidence" value="ECO:0007669"/>
    <property type="project" value="UniProtKB-UniRule"/>
</dbReference>
<feature type="transmembrane region" description="Helical" evidence="9">
    <location>
        <begin position="43"/>
        <end position="62"/>
    </location>
</feature>
<dbReference type="Pfam" id="PF00584">
    <property type="entry name" value="SecE"/>
    <property type="match status" value="1"/>
</dbReference>
<dbReference type="PANTHER" id="PTHR33910:SF1">
    <property type="entry name" value="PROTEIN TRANSLOCASE SUBUNIT SECE"/>
    <property type="match status" value="1"/>
</dbReference>
<keyword evidence="8 9" id="KW-0472">Membrane</keyword>
<evidence type="ECO:0000256" key="3">
    <source>
        <dbReference type="ARBA" id="ARBA00022475"/>
    </source>
</evidence>
<evidence type="ECO:0000256" key="5">
    <source>
        <dbReference type="ARBA" id="ARBA00022927"/>
    </source>
</evidence>
<evidence type="ECO:0000256" key="8">
    <source>
        <dbReference type="ARBA" id="ARBA00023136"/>
    </source>
</evidence>
<evidence type="ECO:0000256" key="6">
    <source>
        <dbReference type="ARBA" id="ARBA00022989"/>
    </source>
</evidence>
<comment type="caution">
    <text evidence="9">Lacks conserved residue(s) required for the propagation of feature annotation.</text>
</comment>
<keyword evidence="6 9" id="KW-1133">Transmembrane helix</keyword>
<evidence type="ECO:0000256" key="2">
    <source>
        <dbReference type="ARBA" id="ARBA00022448"/>
    </source>
</evidence>
<evidence type="ECO:0000256" key="1">
    <source>
        <dbReference type="ARBA" id="ARBA00004370"/>
    </source>
</evidence>
<sequence>MATTNPQIETVSSGADKAKLAVSGVLVVGAVAAFYLLAAQPLWLRVIALLLLLAAAVGIFLVSENGKQLIAFAQDSVRETRKVVWPARKEAIQMTGYVFVFVFVMALFLWLTDKTLEWALYDLVLGWRR</sequence>
<reference evidence="10 11" key="1">
    <citation type="submission" date="2024-02" db="EMBL/GenBank/DDBJ databases">
        <title>Genome sequence of Aquincola sp. MAHUQ-54.</title>
        <authorList>
            <person name="Huq M.A."/>
        </authorList>
    </citation>
    <scope>NUCLEOTIDE SEQUENCE [LARGE SCALE GENOMIC DNA]</scope>
    <source>
        <strain evidence="10 11">MAHUQ-54</strain>
    </source>
</reference>
<proteinExistence type="inferred from homology"/>
<dbReference type="HAMAP" id="MF_00422">
    <property type="entry name" value="SecE"/>
    <property type="match status" value="1"/>
</dbReference>
<keyword evidence="4 9" id="KW-0812">Transmembrane</keyword>
<keyword evidence="3 9" id="KW-1003">Cell membrane</keyword>
<feature type="transmembrane region" description="Helical" evidence="9">
    <location>
        <begin position="91"/>
        <end position="111"/>
    </location>
</feature>
<keyword evidence="11" id="KW-1185">Reference proteome</keyword>
<dbReference type="InterPro" id="IPR001901">
    <property type="entry name" value="Translocase_SecE/Sec61-g"/>
</dbReference>
<protein>
    <recommendedName>
        <fullName evidence="9">Protein translocase subunit SecE</fullName>
    </recommendedName>
</protein>
<comment type="subunit">
    <text evidence="9">Component of the Sec protein translocase complex. Heterotrimer consisting of SecY, SecE and SecG subunits. The heterotrimers can form oligomers, although 1 heterotrimer is thought to be able to translocate proteins. Interacts with the ribosome. Interacts with SecDF, and other proteins may be involved. Interacts with SecA.</text>
</comment>
<dbReference type="GO" id="GO:0005886">
    <property type="term" value="C:plasma membrane"/>
    <property type="evidence" value="ECO:0007669"/>
    <property type="project" value="UniProtKB-UniRule"/>
</dbReference>
<evidence type="ECO:0000313" key="11">
    <source>
        <dbReference type="Proteomes" id="UP001336250"/>
    </source>
</evidence>
<dbReference type="AlphaFoldDB" id="A0AAW9Q7P5"/>
<dbReference type="GO" id="GO:0065002">
    <property type="term" value="P:intracellular protein transmembrane transport"/>
    <property type="evidence" value="ECO:0007669"/>
    <property type="project" value="UniProtKB-UniRule"/>
</dbReference>
<comment type="similarity">
    <text evidence="9">Belongs to the SecE/SEC61-gamma family.</text>
</comment>
<comment type="subcellular location">
    <subcellularLocation>
        <location evidence="1">Membrane</location>
    </subcellularLocation>
</comment>
<dbReference type="GO" id="GO:0043952">
    <property type="term" value="P:protein transport by the Sec complex"/>
    <property type="evidence" value="ECO:0007669"/>
    <property type="project" value="UniProtKB-UniRule"/>
</dbReference>
<organism evidence="10 11">
    <name type="scientific">Aquincola agrisoli</name>
    <dbReference type="NCBI Taxonomy" id="3119538"/>
    <lineage>
        <taxon>Bacteria</taxon>
        <taxon>Pseudomonadati</taxon>
        <taxon>Pseudomonadota</taxon>
        <taxon>Betaproteobacteria</taxon>
        <taxon>Burkholderiales</taxon>
        <taxon>Sphaerotilaceae</taxon>
        <taxon>Aquincola</taxon>
    </lineage>
</organism>
<dbReference type="Gene3D" id="1.20.5.1030">
    <property type="entry name" value="Preprotein translocase secy subunit"/>
    <property type="match status" value="1"/>
</dbReference>
<feature type="transmembrane region" description="Helical" evidence="9">
    <location>
        <begin position="20"/>
        <end position="37"/>
    </location>
</feature>
<dbReference type="GO" id="GO:0006605">
    <property type="term" value="P:protein targeting"/>
    <property type="evidence" value="ECO:0007669"/>
    <property type="project" value="UniProtKB-UniRule"/>
</dbReference>
<evidence type="ECO:0000313" key="10">
    <source>
        <dbReference type="EMBL" id="MEF7615309.1"/>
    </source>
</evidence>
<name>A0AAW9Q7P5_9BURK</name>
<gene>
    <name evidence="9 10" type="primary">secE</name>
    <name evidence="10" type="ORF">V4F39_15410</name>
</gene>
<accession>A0AAW9Q7P5</accession>